<dbReference type="EC" id="2.3.1.51" evidence="5"/>
<dbReference type="Pfam" id="PF01553">
    <property type="entry name" value="Acyltransferase"/>
    <property type="match status" value="1"/>
</dbReference>
<evidence type="ECO:0000313" key="8">
    <source>
        <dbReference type="WBParaSite" id="MBELARI_LOCUS3080"/>
    </source>
</evidence>
<dbReference type="CDD" id="cd07989">
    <property type="entry name" value="LPLAT_AGPAT-like"/>
    <property type="match status" value="1"/>
</dbReference>
<keyword evidence="7" id="KW-1185">Reference proteome</keyword>
<comment type="pathway">
    <text evidence="1">Phospholipid metabolism; CDP-diacylglycerol biosynthesis; CDP-diacylglycerol from sn-glycerol 3-phosphate: step 2/3.</text>
</comment>
<keyword evidence="5" id="KW-0594">Phospholipid biosynthesis</keyword>
<dbReference type="InterPro" id="IPR002123">
    <property type="entry name" value="Plipid/glycerol_acylTrfase"/>
</dbReference>
<evidence type="ECO:0000313" key="7">
    <source>
        <dbReference type="Proteomes" id="UP000887575"/>
    </source>
</evidence>
<dbReference type="GO" id="GO:0006654">
    <property type="term" value="P:phosphatidic acid biosynthetic process"/>
    <property type="evidence" value="ECO:0007669"/>
    <property type="project" value="TreeGrafter"/>
</dbReference>
<reference evidence="8 9" key="1">
    <citation type="submission" date="2024-02" db="UniProtKB">
        <authorList>
            <consortium name="WormBaseParasite"/>
        </authorList>
    </citation>
    <scope>IDENTIFICATION</scope>
</reference>
<comment type="catalytic activity">
    <reaction evidence="5">
        <text>a 1-acyl-sn-glycero-3-phosphate + an acyl-CoA = a 1,2-diacyl-sn-glycero-3-phosphate + CoA</text>
        <dbReference type="Rhea" id="RHEA:19709"/>
        <dbReference type="ChEBI" id="CHEBI:57287"/>
        <dbReference type="ChEBI" id="CHEBI:57970"/>
        <dbReference type="ChEBI" id="CHEBI:58342"/>
        <dbReference type="ChEBI" id="CHEBI:58608"/>
        <dbReference type="EC" id="2.3.1.51"/>
    </reaction>
</comment>
<dbReference type="SUPFAM" id="SSF69593">
    <property type="entry name" value="Glycerol-3-phosphate (1)-acyltransferase"/>
    <property type="match status" value="1"/>
</dbReference>
<keyword evidence="5" id="KW-0444">Lipid biosynthesis</keyword>
<comment type="similarity">
    <text evidence="2 5">Belongs to the 1-acyl-sn-glycerol-3-phosphate acyltransferase family.</text>
</comment>
<dbReference type="WBParaSite" id="MBELARI_LOCUS8904">
    <property type="protein sequence ID" value="MBELARI_LOCUS8904"/>
    <property type="gene ID" value="MBELARI_LOCUS8904"/>
</dbReference>
<evidence type="ECO:0000259" key="6">
    <source>
        <dbReference type="SMART" id="SM00563"/>
    </source>
</evidence>
<evidence type="ECO:0000256" key="4">
    <source>
        <dbReference type="ARBA" id="ARBA00023315"/>
    </source>
</evidence>
<protein>
    <recommendedName>
        <fullName evidence="5">1-acyl-sn-glycerol-3-phosphate acyltransferase</fullName>
        <ecNumber evidence="5">2.3.1.51</ecNumber>
    </recommendedName>
</protein>
<dbReference type="GO" id="GO:0005783">
    <property type="term" value="C:endoplasmic reticulum"/>
    <property type="evidence" value="ECO:0007669"/>
    <property type="project" value="TreeGrafter"/>
</dbReference>
<keyword evidence="4 5" id="KW-0012">Acyltransferase</keyword>
<keyword evidence="5" id="KW-1208">Phospholipid metabolism</keyword>
<dbReference type="PANTHER" id="PTHR10434">
    <property type="entry name" value="1-ACYL-SN-GLYCEROL-3-PHOSPHATE ACYLTRANSFERASE"/>
    <property type="match status" value="1"/>
</dbReference>
<dbReference type="NCBIfam" id="TIGR00530">
    <property type="entry name" value="AGP_acyltrn"/>
    <property type="match status" value="1"/>
</dbReference>
<evidence type="ECO:0000256" key="1">
    <source>
        <dbReference type="ARBA" id="ARBA00004728"/>
    </source>
</evidence>
<keyword evidence="3 5" id="KW-0808">Transferase</keyword>
<dbReference type="Proteomes" id="UP000887575">
    <property type="component" value="Unassembled WGS sequence"/>
</dbReference>
<evidence type="ECO:0000256" key="5">
    <source>
        <dbReference type="RuleBase" id="RU361267"/>
    </source>
</evidence>
<comment type="domain">
    <text evidence="5">The HXXXXD motif is essential for acyltransferase activity and may constitute the binding site for the phosphate moiety of the glycerol-3-phosphate.</text>
</comment>
<feature type="domain" description="Phospholipid/glycerol acyltransferase" evidence="6">
    <location>
        <begin position="54"/>
        <end position="169"/>
    </location>
</feature>
<dbReference type="AlphaFoldDB" id="A0AAF3F860"/>
<evidence type="ECO:0000256" key="2">
    <source>
        <dbReference type="ARBA" id="ARBA00008655"/>
    </source>
</evidence>
<dbReference type="SMART" id="SM00563">
    <property type="entry name" value="PlsC"/>
    <property type="match status" value="1"/>
</dbReference>
<dbReference type="GO" id="GO:0003841">
    <property type="term" value="F:1-acylglycerol-3-phosphate O-acyltransferase activity"/>
    <property type="evidence" value="ECO:0007669"/>
    <property type="project" value="UniProtKB-UniRule"/>
</dbReference>
<organism evidence="7 8">
    <name type="scientific">Mesorhabditis belari</name>
    <dbReference type="NCBI Taxonomy" id="2138241"/>
    <lineage>
        <taxon>Eukaryota</taxon>
        <taxon>Metazoa</taxon>
        <taxon>Ecdysozoa</taxon>
        <taxon>Nematoda</taxon>
        <taxon>Chromadorea</taxon>
        <taxon>Rhabditida</taxon>
        <taxon>Rhabditina</taxon>
        <taxon>Rhabditomorpha</taxon>
        <taxon>Rhabditoidea</taxon>
        <taxon>Rhabditidae</taxon>
        <taxon>Mesorhabditinae</taxon>
        <taxon>Mesorhabditis</taxon>
    </lineage>
</organism>
<dbReference type="WBParaSite" id="MBELARI_LOCUS3080">
    <property type="protein sequence ID" value="MBELARI_LOCUS3080"/>
    <property type="gene ID" value="MBELARI_LOCUS3080"/>
</dbReference>
<keyword evidence="5" id="KW-0443">Lipid metabolism</keyword>
<name>A0AAF3F860_9BILA</name>
<evidence type="ECO:0000313" key="9">
    <source>
        <dbReference type="WBParaSite" id="MBELARI_LOCUS8904"/>
    </source>
</evidence>
<dbReference type="GO" id="GO:0016020">
    <property type="term" value="C:membrane"/>
    <property type="evidence" value="ECO:0007669"/>
    <property type="project" value="InterPro"/>
</dbReference>
<accession>A0AAF3F860</accession>
<evidence type="ECO:0000256" key="3">
    <source>
        <dbReference type="ARBA" id="ARBA00022679"/>
    </source>
</evidence>
<proteinExistence type="inferred from homology"/>
<dbReference type="InterPro" id="IPR004552">
    <property type="entry name" value="AGP_acyltrans"/>
</dbReference>
<dbReference type="PANTHER" id="PTHR10434:SF10">
    <property type="entry name" value="1-ACYL-SN-GLYCEROL-3-PHOSPHATE ACYLTRANSFERASE ACL-1-RELATED"/>
    <property type="match status" value="1"/>
</dbReference>
<sequence length="234" mass="27049">MIIGGILGGLISIPFGRTTNNHFRMFNLFQKMNWFLRLDVEIRHKERLQSNEPYILIANHQSCIDVLAMSYAWPENCVVILKSSLKWLPGFNLCAWLCHSIYINRFNKEKSKNTVDATSVAIKEHKRKVWVFPEGTRNPGSKLLSFKKGAFILAHQSKIPVVCCVFSSHKQFYDWEEKRFDDSGRILAEILPAIDSTKFESIDALSDHCHEIMQKKFDEINQNLGITVESSKRE</sequence>